<evidence type="ECO:0000313" key="3">
    <source>
        <dbReference type="EMBL" id="PSC05013.1"/>
    </source>
</evidence>
<feature type="transmembrane region" description="Helical" evidence="1">
    <location>
        <begin position="42"/>
        <end position="60"/>
    </location>
</feature>
<evidence type="ECO:0000256" key="1">
    <source>
        <dbReference type="SAM" id="Phobius"/>
    </source>
</evidence>
<proteinExistence type="predicted"/>
<name>A0A2T1HTN0_9HYPH</name>
<evidence type="ECO:0000259" key="2">
    <source>
        <dbReference type="Pfam" id="PF07331"/>
    </source>
</evidence>
<dbReference type="Proteomes" id="UP000239772">
    <property type="component" value="Unassembled WGS sequence"/>
</dbReference>
<feature type="domain" description="DUF1468" evidence="2">
    <location>
        <begin position="13"/>
        <end position="145"/>
    </location>
</feature>
<dbReference type="EMBL" id="PVZS01000010">
    <property type="protein sequence ID" value="PSC05013.1"/>
    <property type="molecule type" value="Genomic_DNA"/>
</dbReference>
<evidence type="ECO:0000313" key="4">
    <source>
        <dbReference type="Proteomes" id="UP000239772"/>
    </source>
</evidence>
<keyword evidence="4" id="KW-1185">Reference proteome</keyword>
<feature type="transmembrane region" description="Helical" evidence="1">
    <location>
        <begin position="7"/>
        <end position="27"/>
    </location>
</feature>
<sequence length="155" mass="16682">MLTRRHFEILTSGITLAFGLAIVVSSYDVGSGWTQGEVQSGTFPMLAGALVLAGSLYNLAQAWIGPNPILASRGELRRAAGLFLPALAFVALIPFIGIYVAGVAYLLWSLRVQHGMGWAKAWLIAIVAMVSLYFVFEQTFQVLLPHGWLGAAIGF</sequence>
<accession>A0A2T1HTN0</accession>
<feature type="transmembrane region" description="Helical" evidence="1">
    <location>
        <begin position="81"/>
        <end position="107"/>
    </location>
</feature>
<keyword evidence="1" id="KW-0472">Membrane</keyword>
<keyword evidence="1" id="KW-1133">Transmembrane helix</keyword>
<protein>
    <submittedName>
        <fullName evidence="3">Tripartite tricarboxylate transporter TctB family protein</fullName>
    </submittedName>
</protein>
<keyword evidence="1" id="KW-0812">Transmembrane</keyword>
<dbReference type="AlphaFoldDB" id="A0A2T1HTN0"/>
<organism evidence="3 4">
    <name type="scientific">Alsobacter soli</name>
    <dbReference type="NCBI Taxonomy" id="2109933"/>
    <lineage>
        <taxon>Bacteria</taxon>
        <taxon>Pseudomonadati</taxon>
        <taxon>Pseudomonadota</taxon>
        <taxon>Alphaproteobacteria</taxon>
        <taxon>Hyphomicrobiales</taxon>
        <taxon>Alsobacteraceae</taxon>
        <taxon>Alsobacter</taxon>
    </lineage>
</organism>
<dbReference type="RefSeq" id="WP_106337071.1">
    <property type="nucleotide sequence ID" value="NZ_PVZS01000010.1"/>
</dbReference>
<dbReference type="OrthoDB" id="6183775at2"/>
<dbReference type="InterPro" id="IPR009936">
    <property type="entry name" value="DUF1468"/>
</dbReference>
<gene>
    <name evidence="3" type="ORF">SLNSH_11245</name>
</gene>
<feature type="transmembrane region" description="Helical" evidence="1">
    <location>
        <begin position="119"/>
        <end position="136"/>
    </location>
</feature>
<reference evidence="4" key="1">
    <citation type="submission" date="2018-03" db="EMBL/GenBank/DDBJ databases">
        <authorList>
            <person name="Sun L."/>
            <person name="Liu H."/>
            <person name="Chen W."/>
            <person name="Huang K."/>
            <person name="Liu W."/>
            <person name="Gao X."/>
        </authorList>
    </citation>
    <scope>NUCLEOTIDE SEQUENCE [LARGE SCALE GENOMIC DNA]</scope>
    <source>
        <strain evidence="4">SH9</strain>
    </source>
</reference>
<dbReference type="Pfam" id="PF07331">
    <property type="entry name" value="TctB"/>
    <property type="match status" value="1"/>
</dbReference>
<comment type="caution">
    <text evidence="3">The sequence shown here is derived from an EMBL/GenBank/DDBJ whole genome shotgun (WGS) entry which is preliminary data.</text>
</comment>